<dbReference type="STRING" id="1441469.A0A225AYE3"/>
<evidence type="ECO:0000256" key="1">
    <source>
        <dbReference type="ARBA" id="ARBA00004123"/>
    </source>
</evidence>
<dbReference type="EMBL" id="LFMY01000001">
    <property type="protein sequence ID" value="OKL64663.1"/>
    <property type="molecule type" value="Genomic_DNA"/>
</dbReference>
<comment type="subcellular location">
    <subcellularLocation>
        <location evidence="1 8">Nucleus</location>
    </subcellularLocation>
</comment>
<dbReference type="GO" id="GO:0000349">
    <property type="term" value="P:generation of catalytic spliceosome for first transesterification step"/>
    <property type="evidence" value="ECO:0007669"/>
    <property type="project" value="UniProtKB-UniRule"/>
</dbReference>
<reference evidence="10 11" key="1">
    <citation type="submission" date="2015-06" db="EMBL/GenBank/DDBJ databases">
        <title>Talaromyces atroroseus IBT 11181 draft genome.</title>
        <authorList>
            <person name="Rasmussen K.B."/>
            <person name="Rasmussen S."/>
            <person name="Petersen B."/>
            <person name="Sicheritz-Ponten T."/>
            <person name="Mortensen U.H."/>
            <person name="Thrane U."/>
        </authorList>
    </citation>
    <scope>NUCLEOTIDE SEQUENCE [LARGE SCALE GENOMIC DNA]</scope>
    <source>
        <strain evidence="10 11">IBT 11181</strain>
    </source>
</reference>
<dbReference type="InterPro" id="IPR043701">
    <property type="entry name" value="Yju2"/>
</dbReference>
<dbReference type="AlphaFoldDB" id="A0A225AYE3"/>
<dbReference type="HAMAP" id="MF_03226">
    <property type="entry name" value="YJU2"/>
    <property type="match status" value="1"/>
</dbReference>
<dbReference type="OrthoDB" id="674963at2759"/>
<dbReference type="PANTHER" id="PTHR12111:SF1">
    <property type="entry name" value="SPLICING FACTOR YJU2"/>
    <property type="match status" value="1"/>
</dbReference>
<comment type="function">
    <text evidence="8">Part of the spliceosome which catalyzes two sequential transesterification reactions, first the excision of the non-coding intron from pre-mRNA and then the ligation of the coding exons to form the mature mRNA. Plays a role in stabilizing the structure of the spliceosome catalytic core and docking of the branch helix into the active site, producing 5'-exon and lariat intron-3'-intermediates.</text>
</comment>
<evidence type="ECO:0000256" key="2">
    <source>
        <dbReference type="ARBA" id="ARBA00022664"/>
    </source>
</evidence>
<keyword evidence="4 8" id="KW-0747">Spliceosome</keyword>
<dbReference type="Pfam" id="PF04502">
    <property type="entry name" value="Saf4_Yju2"/>
    <property type="match status" value="1"/>
</dbReference>
<feature type="binding site" evidence="8">
    <location>
        <position position="85"/>
    </location>
    <ligand>
        <name>Zn(2+)</name>
        <dbReference type="ChEBI" id="CHEBI:29105"/>
    </ligand>
</feature>
<keyword evidence="7 8" id="KW-0539">Nucleus</keyword>
<feature type="binding site" evidence="8">
    <location>
        <position position="46"/>
    </location>
    <ligand>
        <name>Zn(2+)</name>
        <dbReference type="ChEBI" id="CHEBI:29105"/>
    </ligand>
</feature>
<keyword evidence="2" id="KW-0507">mRNA processing</keyword>
<dbReference type="GeneID" id="31000304"/>
<evidence type="ECO:0000256" key="3">
    <source>
        <dbReference type="ARBA" id="ARBA00022723"/>
    </source>
</evidence>
<feature type="binding site" evidence="8">
    <location>
        <position position="82"/>
    </location>
    <ligand>
        <name>Zn(2+)</name>
        <dbReference type="ChEBI" id="CHEBI:29105"/>
    </ligand>
</feature>
<feature type="region of interest" description="Disordered" evidence="9">
    <location>
        <begin position="205"/>
        <end position="247"/>
    </location>
</feature>
<sequence>MSERKVLTKYYPPDFDPSAISRVKKVPGAKQKLLTVRLMAPFSMRCTSCGEYIYKGRKFNARKETTEEKYLSITIYRFYIRCTRCSGEITFKTDPKNMDYVCERGAKRNFEPWRDNNADNQNETEQETLDRLEREENEEREQLERDKMAELEEKMLDSKREMAVADALDEIRTRNARIERGEALGEEIALSHVQDDAEEARLQAEREDEEAARRAFMTSTGEKVKRLVEDEESNSTTGKADEAPAPAVSFAKVKKPKKPFSAGLGIKRKPALI</sequence>
<protein>
    <recommendedName>
        <fullName evidence="8">Splicing factor YJU2</fullName>
    </recommendedName>
</protein>
<keyword evidence="3 8" id="KW-0479">Metal-binding</keyword>
<dbReference type="RefSeq" id="XP_020124784.1">
    <property type="nucleotide sequence ID" value="XM_020260367.1"/>
</dbReference>
<evidence type="ECO:0000256" key="5">
    <source>
        <dbReference type="ARBA" id="ARBA00022833"/>
    </source>
</evidence>
<evidence type="ECO:0000313" key="10">
    <source>
        <dbReference type="EMBL" id="OKL64663.1"/>
    </source>
</evidence>
<feature type="region of interest" description="Disordered" evidence="9">
    <location>
        <begin position="111"/>
        <end position="143"/>
    </location>
</feature>
<organism evidence="10 11">
    <name type="scientific">Talaromyces atroroseus</name>
    <dbReference type="NCBI Taxonomy" id="1441469"/>
    <lineage>
        <taxon>Eukaryota</taxon>
        <taxon>Fungi</taxon>
        <taxon>Dikarya</taxon>
        <taxon>Ascomycota</taxon>
        <taxon>Pezizomycotina</taxon>
        <taxon>Eurotiomycetes</taxon>
        <taxon>Eurotiomycetidae</taxon>
        <taxon>Eurotiales</taxon>
        <taxon>Trichocomaceae</taxon>
        <taxon>Talaromyces</taxon>
        <taxon>Talaromyces sect. Trachyspermi</taxon>
    </lineage>
</organism>
<dbReference type="PANTHER" id="PTHR12111">
    <property type="entry name" value="SPLICING FACTOR YJU2"/>
    <property type="match status" value="1"/>
</dbReference>
<dbReference type="GO" id="GO:0071006">
    <property type="term" value="C:U2-type catalytic step 1 spliceosome"/>
    <property type="evidence" value="ECO:0007669"/>
    <property type="project" value="UniProtKB-UniRule"/>
</dbReference>
<proteinExistence type="inferred from homology"/>
<name>A0A225AYE3_TALAT</name>
<comment type="caution">
    <text evidence="10">The sequence shown here is derived from an EMBL/GenBank/DDBJ whole genome shotgun (WGS) entry which is preliminary data.</text>
</comment>
<evidence type="ECO:0000256" key="4">
    <source>
        <dbReference type="ARBA" id="ARBA00022728"/>
    </source>
</evidence>
<evidence type="ECO:0000313" key="11">
    <source>
        <dbReference type="Proteomes" id="UP000214365"/>
    </source>
</evidence>
<dbReference type="Proteomes" id="UP000214365">
    <property type="component" value="Unassembled WGS sequence"/>
</dbReference>
<keyword evidence="11" id="KW-1185">Reference proteome</keyword>
<comment type="similarity">
    <text evidence="8">Belongs to the CWC16 family. YJU2 subfamily.</text>
</comment>
<comment type="subunit">
    <text evidence="8">Component of the spliceosome. Present in the activated B complex, the catalytically activated B* complex which catalyzes the branching, the catalytic step 1 C complex catalyzing the exon ligation, and the postcatalytic P complex containing the ligated exons (mRNA) and the excised lariat intron.</text>
</comment>
<evidence type="ECO:0000256" key="6">
    <source>
        <dbReference type="ARBA" id="ARBA00023187"/>
    </source>
</evidence>
<gene>
    <name evidence="10" type="ORF">UA08_00549</name>
</gene>
<keyword evidence="5 8" id="KW-0862">Zinc</keyword>
<evidence type="ECO:0000256" key="7">
    <source>
        <dbReference type="ARBA" id="ARBA00023242"/>
    </source>
</evidence>
<accession>A0A225AYE3</accession>
<evidence type="ECO:0000256" key="9">
    <source>
        <dbReference type="SAM" id="MobiDB-lite"/>
    </source>
</evidence>
<dbReference type="GO" id="GO:0046872">
    <property type="term" value="F:metal ion binding"/>
    <property type="evidence" value="ECO:0007669"/>
    <property type="project" value="UniProtKB-KW"/>
</dbReference>
<feature type="binding site" evidence="8">
    <location>
        <position position="49"/>
    </location>
    <ligand>
        <name>Zn(2+)</name>
        <dbReference type="ChEBI" id="CHEBI:29105"/>
    </ligand>
</feature>
<dbReference type="InterPro" id="IPR007590">
    <property type="entry name" value="Saf4/Yju2"/>
</dbReference>
<evidence type="ECO:0000256" key="8">
    <source>
        <dbReference type="HAMAP-Rule" id="MF_03226"/>
    </source>
</evidence>
<keyword evidence="6" id="KW-0508">mRNA splicing</keyword>